<dbReference type="SUPFAM" id="SSF52096">
    <property type="entry name" value="ClpP/crotonase"/>
    <property type="match status" value="1"/>
</dbReference>
<comment type="similarity">
    <text evidence="1 2">Belongs to the enoyl-CoA hydratase/isomerase family.</text>
</comment>
<sequence length="228" mass="23881">MTTAMAEQLEAGLAQLEDDPNLRVGVLTGAGGFFCAGQDLGQAVKGQFARTTDRGWFGIIDRPPSKPMVAAIEGFALAGGLEIALACDLVVAAQDAKFGIPEVRNGQVAAARGLTRLPIRLPYHVAAELALTGDPVDAPVMYQHGLLTRMVEPGRAEQEAVTLAQRIANNPPASTAITLGAIRDAAGSLEATAWARQSTALSVYALAGTAEYQEGVSAFLDKRPPNWT</sequence>
<dbReference type="EMBL" id="QDGZ01000007">
    <property type="protein sequence ID" value="PVG81812.1"/>
    <property type="molecule type" value="Genomic_DNA"/>
</dbReference>
<comment type="caution">
    <text evidence="3">The sequence shown here is derived from an EMBL/GenBank/DDBJ whole genome shotgun (WGS) entry which is preliminary data.</text>
</comment>
<dbReference type="EC" id="4.2.1.17" evidence="3"/>
<dbReference type="OrthoDB" id="4308938at2"/>
<dbReference type="Gene3D" id="3.90.226.10">
    <property type="entry name" value="2-enoyl-CoA Hydratase, Chain A, domain 1"/>
    <property type="match status" value="1"/>
</dbReference>
<gene>
    <name evidence="3" type="ORF">DDE18_16825</name>
</gene>
<dbReference type="GO" id="GO:0004300">
    <property type="term" value="F:enoyl-CoA hydratase activity"/>
    <property type="evidence" value="ECO:0007669"/>
    <property type="project" value="UniProtKB-EC"/>
</dbReference>
<dbReference type="InterPro" id="IPR018376">
    <property type="entry name" value="Enoyl-CoA_hyd/isom_CS"/>
</dbReference>
<dbReference type="PANTHER" id="PTHR43802">
    <property type="entry name" value="ENOYL-COA HYDRATASE"/>
    <property type="match status" value="1"/>
</dbReference>
<dbReference type="PANTHER" id="PTHR43802:SF1">
    <property type="entry name" value="IP11341P-RELATED"/>
    <property type="match status" value="1"/>
</dbReference>
<dbReference type="Pfam" id="PF00378">
    <property type="entry name" value="ECH_1"/>
    <property type="match status" value="1"/>
</dbReference>
<dbReference type="AlphaFoldDB" id="A0A2T8F7W9"/>
<reference evidence="3 4" key="1">
    <citation type="submission" date="2018-04" db="EMBL/GenBank/DDBJ databases">
        <title>Genome of Nocardioides gansuensis WSJ-1.</title>
        <authorList>
            <person name="Wu S."/>
            <person name="Wang G."/>
        </authorList>
    </citation>
    <scope>NUCLEOTIDE SEQUENCE [LARGE SCALE GENOMIC DNA]</scope>
    <source>
        <strain evidence="3 4">WSJ-1</strain>
    </source>
</reference>
<protein>
    <submittedName>
        <fullName evidence="3">Enoyl-CoA hydratase</fullName>
        <ecNumber evidence="3">4.2.1.17</ecNumber>
    </submittedName>
</protein>
<dbReference type="CDD" id="cd06558">
    <property type="entry name" value="crotonase-like"/>
    <property type="match status" value="1"/>
</dbReference>
<proteinExistence type="inferred from homology"/>
<evidence type="ECO:0000256" key="2">
    <source>
        <dbReference type="RuleBase" id="RU003707"/>
    </source>
</evidence>
<evidence type="ECO:0000313" key="4">
    <source>
        <dbReference type="Proteomes" id="UP000246018"/>
    </source>
</evidence>
<name>A0A2T8F7W9_9ACTN</name>
<accession>A0A2T8F7W9</accession>
<keyword evidence="3" id="KW-0456">Lyase</keyword>
<keyword evidence="4" id="KW-1185">Reference proteome</keyword>
<dbReference type="InterPro" id="IPR001753">
    <property type="entry name" value="Enoyl-CoA_hydra/iso"/>
</dbReference>
<evidence type="ECO:0000313" key="3">
    <source>
        <dbReference type="EMBL" id="PVG81812.1"/>
    </source>
</evidence>
<dbReference type="PROSITE" id="PS00166">
    <property type="entry name" value="ENOYL_COA_HYDRATASE"/>
    <property type="match status" value="1"/>
</dbReference>
<dbReference type="Proteomes" id="UP000246018">
    <property type="component" value="Unassembled WGS sequence"/>
</dbReference>
<dbReference type="InterPro" id="IPR029045">
    <property type="entry name" value="ClpP/crotonase-like_dom_sf"/>
</dbReference>
<evidence type="ECO:0000256" key="1">
    <source>
        <dbReference type="ARBA" id="ARBA00005254"/>
    </source>
</evidence>
<organism evidence="3 4">
    <name type="scientific">Nocardioides gansuensis</name>
    <dbReference type="NCBI Taxonomy" id="2138300"/>
    <lineage>
        <taxon>Bacteria</taxon>
        <taxon>Bacillati</taxon>
        <taxon>Actinomycetota</taxon>
        <taxon>Actinomycetes</taxon>
        <taxon>Propionibacteriales</taxon>
        <taxon>Nocardioidaceae</taxon>
        <taxon>Nocardioides</taxon>
    </lineage>
</organism>